<dbReference type="CDD" id="cd12152">
    <property type="entry name" value="F1-ATPase_delta"/>
    <property type="match status" value="1"/>
</dbReference>
<keyword evidence="11" id="KW-0150">Chloroplast</keyword>
<organism evidence="11">
    <name type="scientific">Pleurastrum terricola</name>
    <name type="common">Filamentous green alga</name>
    <name type="synonym">Leptosira terrestris</name>
    <dbReference type="NCBI Taxonomy" id="34116"/>
    <lineage>
        <taxon>Eukaryota</taxon>
        <taxon>Viridiplantae</taxon>
        <taxon>Chlorophyta</taxon>
        <taxon>core chlorophytes</taxon>
        <taxon>Chlorophyceae</taxon>
        <taxon>CS clade</taxon>
        <taxon>Chlamydomonadales</taxon>
        <taxon>Pleurastraceae</taxon>
        <taxon>Pleurastrum</taxon>
    </lineage>
</organism>
<evidence type="ECO:0000256" key="8">
    <source>
        <dbReference type="HAMAP-Rule" id="MF_00530"/>
    </source>
</evidence>
<dbReference type="GO" id="GO:0046933">
    <property type="term" value="F:proton-transporting ATP synthase activity, rotational mechanism"/>
    <property type="evidence" value="ECO:0007669"/>
    <property type="project" value="UniProtKB-UniRule"/>
</dbReference>
<comment type="subunit">
    <text evidence="8 9">F-type ATPases have 2 components, CF(1) - the catalytic core - and CF(0) - the membrane proton channel. CF(1) has five subunits: alpha(3), beta(3), gamma(1), delta(1), epsilon(1). CF(0) has three main subunits: a, b and c.</text>
</comment>
<dbReference type="GO" id="GO:0005524">
    <property type="term" value="F:ATP binding"/>
    <property type="evidence" value="ECO:0007669"/>
    <property type="project" value="UniProtKB-UniRule"/>
</dbReference>
<keyword evidence="3 8" id="KW-0813">Transport</keyword>
<evidence type="ECO:0000313" key="11">
    <source>
        <dbReference type="EMBL" id="ABO69331.1"/>
    </source>
</evidence>
<keyword evidence="4 8" id="KW-0406">Ion transport</keyword>
<dbReference type="SUPFAM" id="SSF51344">
    <property type="entry name" value="Epsilon subunit of F1F0-ATP synthase N-terminal domain"/>
    <property type="match status" value="1"/>
</dbReference>
<dbReference type="PANTHER" id="PTHR13822:SF10">
    <property type="entry name" value="ATP SYNTHASE EPSILON CHAIN, CHLOROPLASTIC"/>
    <property type="match status" value="1"/>
</dbReference>
<dbReference type="Gene3D" id="2.60.15.10">
    <property type="entry name" value="F0F1 ATP synthase delta/epsilon subunit, N-terminal"/>
    <property type="match status" value="1"/>
</dbReference>
<evidence type="ECO:0000256" key="7">
    <source>
        <dbReference type="ARBA" id="ARBA00023310"/>
    </source>
</evidence>
<evidence type="ECO:0000256" key="6">
    <source>
        <dbReference type="ARBA" id="ARBA00023196"/>
    </source>
</evidence>
<accession>A6YGB7</accession>
<name>A6YGB7_PLETE</name>
<gene>
    <name evidence="8 11" type="primary">atpE</name>
</gene>
<feature type="domain" description="ATP synthase F1 complex delta/epsilon subunit N-terminal" evidence="10">
    <location>
        <begin position="4"/>
        <end position="81"/>
    </location>
</feature>
<evidence type="ECO:0000256" key="9">
    <source>
        <dbReference type="RuleBase" id="RU003655"/>
    </source>
</evidence>
<keyword evidence="8 9" id="KW-0793">Thylakoid</keyword>
<dbReference type="InterPro" id="IPR036771">
    <property type="entry name" value="ATPsynth_dsu/esu_N"/>
</dbReference>
<dbReference type="GeneID" id="5383766"/>
<comment type="subcellular location">
    <subcellularLocation>
        <location evidence="1">Membrane</location>
        <topology evidence="1">Peripheral membrane protein</topology>
    </subcellularLocation>
    <subcellularLocation>
        <location evidence="8">Plastid</location>
        <location evidence="8">Chloroplast thylakoid membrane</location>
        <topology evidence="8">Peripheral membrane protein</topology>
    </subcellularLocation>
</comment>
<dbReference type="GO" id="GO:0009535">
    <property type="term" value="C:chloroplast thylakoid membrane"/>
    <property type="evidence" value="ECO:0007669"/>
    <property type="project" value="UniProtKB-SubCell"/>
</dbReference>
<keyword evidence="5 8" id="KW-0472">Membrane</keyword>
<evidence type="ECO:0000256" key="4">
    <source>
        <dbReference type="ARBA" id="ARBA00023065"/>
    </source>
</evidence>
<comment type="function">
    <text evidence="8 9">Produces ATP from ADP in the presence of a proton gradient across the membrane.</text>
</comment>
<keyword evidence="6 8" id="KW-0139">CF(1)</keyword>
<dbReference type="EMBL" id="EF506945">
    <property type="protein sequence ID" value="ABO69331.1"/>
    <property type="molecule type" value="Genomic_DNA"/>
</dbReference>
<dbReference type="InterPro" id="IPR020546">
    <property type="entry name" value="ATP_synth_F1_dsu/esu_N"/>
</dbReference>
<dbReference type="Gene3D" id="6.10.140.480">
    <property type="match status" value="1"/>
</dbReference>
<comment type="similarity">
    <text evidence="2 8 9">Belongs to the ATPase epsilon chain family.</text>
</comment>
<geneLocation type="chloroplast" evidence="11"/>
<reference evidence="11" key="1">
    <citation type="journal article" date="2007" name="BMC Genomics">
        <title>The chloroplast genome sequence of the green alga Leptosira terrestris: multiple losses of the inverted repeat and extensive genome rearrangements within the Trebouxiophyceae.</title>
        <authorList>
            <person name="de Cambiaire J.C."/>
            <person name="Otis C."/>
            <person name="Turmel M."/>
            <person name="Lemieux C."/>
        </authorList>
    </citation>
    <scope>NUCLEOTIDE SEQUENCE [LARGE SCALE GENOMIC DNA]</scope>
</reference>
<evidence type="ECO:0000259" key="10">
    <source>
        <dbReference type="Pfam" id="PF02823"/>
    </source>
</evidence>
<sequence length="138" mass="15161">MSIKVGVMTSESVFFQERNADEVILPTSGGPISILKNHCEIMTGLDVGLLQCRINNQWTSMLVMGGFAVAGKNKVVAVVHEAKFADEIDPEEAETSFLTTQQAYLEALNKGTGVKERVEALIAFKKAKVRYQLIKATR</sequence>
<proteinExistence type="inferred from homology"/>
<dbReference type="PANTHER" id="PTHR13822">
    <property type="entry name" value="ATP SYNTHASE DELTA/EPSILON CHAIN"/>
    <property type="match status" value="1"/>
</dbReference>
<keyword evidence="7 8" id="KW-0066">ATP synthesis</keyword>
<protein>
    <recommendedName>
        <fullName evidence="8 9">ATP synthase epsilon chain, chloroplastic</fullName>
    </recommendedName>
    <alternativeName>
        <fullName evidence="8">ATP synthase F1 sector epsilon subunit</fullName>
    </alternativeName>
    <alternativeName>
        <fullName evidence="8">F-ATPase epsilon subunit</fullName>
    </alternativeName>
</protein>
<evidence type="ECO:0000256" key="1">
    <source>
        <dbReference type="ARBA" id="ARBA00004170"/>
    </source>
</evidence>
<dbReference type="AlphaFoldDB" id="A6YGB7"/>
<dbReference type="RefSeq" id="YP_001382194.1">
    <property type="nucleotide sequence ID" value="NC_009681.1"/>
</dbReference>
<keyword evidence="8 9" id="KW-0375">Hydrogen ion transport</keyword>
<dbReference type="InterPro" id="IPR001469">
    <property type="entry name" value="ATP_synth_F1_dsu/esu"/>
</dbReference>
<evidence type="ECO:0000256" key="2">
    <source>
        <dbReference type="ARBA" id="ARBA00005712"/>
    </source>
</evidence>
<evidence type="ECO:0000256" key="5">
    <source>
        <dbReference type="ARBA" id="ARBA00023136"/>
    </source>
</evidence>
<dbReference type="Pfam" id="PF02823">
    <property type="entry name" value="ATP-synt_DE_N"/>
    <property type="match status" value="1"/>
</dbReference>
<evidence type="ECO:0000256" key="3">
    <source>
        <dbReference type="ARBA" id="ARBA00022448"/>
    </source>
</evidence>
<dbReference type="GO" id="GO:0045259">
    <property type="term" value="C:proton-transporting ATP synthase complex"/>
    <property type="evidence" value="ECO:0007669"/>
    <property type="project" value="UniProtKB-KW"/>
</dbReference>
<dbReference type="NCBIfam" id="TIGR01216">
    <property type="entry name" value="ATP_synt_epsi"/>
    <property type="match status" value="1"/>
</dbReference>
<keyword evidence="9 11" id="KW-0934">Plastid</keyword>
<reference evidence="11" key="2">
    <citation type="submission" date="2007-03" db="EMBL/GenBank/DDBJ databases">
        <authorList>
            <consortium name="NIH - Zebrafish Gene Collection (ZGC) project"/>
        </authorList>
    </citation>
    <scope>NUCLEOTIDE SEQUENCE</scope>
</reference>
<dbReference type="HAMAP" id="MF_00530">
    <property type="entry name" value="ATP_synth_epsil_bac"/>
    <property type="match status" value="1"/>
</dbReference>